<evidence type="ECO:0000313" key="3">
    <source>
        <dbReference type="Proteomes" id="UP000789342"/>
    </source>
</evidence>
<dbReference type="InterPro" id="IPR003877">
    <property type="entry name" value="SPRY_dom"/>
</dbReference>
<dbReference type="InterPro" id="IPR001870">
    <property type="entry name" value="B30.2/SPRY"/>
</dbReference>
<sequence>MIEQNKDMTSDNETLTQPIPFIPSYFPKTLMQQKYRFFKVPKNLPTEWNKDDSLEHIKVLNNGLRIEYIGPGVNIWRDAAAIRANHPIPSEVGFYYFEVNIIDKGSRGNIGVGLTKKNVPLNQMPGWVPISYGYHGDDGLAFKKGQGSEYGPLYSAGDTIGCGINYYDRTIFFTKNGINLGIAFNNVSNKELYPVIGLISKGECVEANFGAMPFKFDITFYSKEILLWETSIGNI</sequence>
<dbReference type="InterPro" id="IPR043136">
    <property type="entry name" value="B30.2/SPRY_sf"/>
</dbReference>
<dbReference type="InterPro" id="IPR013320">
    <property type="entry name" value="ConA-like_dom_sf"/>
</dbReference>
<dbReference type="PANTHER" id="PTHR12864">
    <property type="entry name" value="RAN BINDING PROTEIN 9-RELATED"/>
    <property type="match status" value="1"/>
</dbReference>
<dbReference type="EMBL" id="CAJVPV010000253">
    <property type="protein sequence ID" value="CAG8448891.1"/>
    <property type="molecule type" value="Genomic_DNA"/>
</dbReference>
<dbReference type="Proteomes" id="UP000789342">
    <property type="component" value="Unassembled WGS sequence"/>
</dbReference>
<proteinExistence type="predicted"/>
<comment type="caution">
    <text evidence="2">The sequence shown here is derived from an EMBL/GenBank/DDBJ whole genome shotgun (WGS) entry which is preliminary data.</text>
</comment>
<dbReference type="OrthoDB" id="25503at2759"/>
<keyword evidence="3" id="KW-1185">Reference proteome</keyword>
<gene>
    <name evidence="2" type="ORF">AMORRO_LOCUS794</name>
</gene>
<name>A0A9N8YV79_9GLOM</name>
<evidence type="ECO:0000313" key="2">
    <source>
        <dbReference type="EMBL" id="CAG8448891.1"/>
    </source>
</evidence>
<accession>A0A9N8YV79</accession>
<organism evidence="2 3">
    <name type="scientific">Acaulospora morrowiae</name>
    <dbReference type="NCBI Taxonomy" id="94023"/>
    <lineage>
        <taxon>Eukaryota</taxon>
        <taxon>Fungi</taxon>
        <taxon>Fungi incertae sedis</taxon>
        <taxon>Mucoromycota</taxon>
        <taxon>Glomeromycotina</taxon>
        <taxon>Glomeromycetes</taxon>
        <taxon>Diversisporales</taxon>
        <taxon>Acaulosporaceae</taxon>
        <taxon>Acaulospora</taxon>
    </lineage>
</organism>
<dbReference type="PROSITE" id="PS50188">
    <property type="entry name" value="B302_SPRY"/>
    <property type="match status" value="1"/>
</dbReference>
<protein>
    <submittedName>
        <fullName evidence="2">14315_t:CDS:1</fullName>
    </submittedName>
</protein>
<evidence type="ECO:0000259" key="1">
    <source>
        <dbReference type="PROSITE" id="PS50188"/>
    </source>
</evidence>
<feature type="domain" description="B30.2/SPRY" evidence="1">
    <location>
        <begin position="25"/>
        <end position="214"/>
    </location>
</feature>
<dbReference type="SMART" id="SM00449">
    <property type="entry name" value="SPRY"/>
    <property type="match status" value="1"/>
</dbReference>
<dbReference type="Gene3D" id="2.60.120.920">
    <property type="match status" value="1"/>
</dbReference>
<reference evidence="2" key="1">
    <citation type="submission" date="2021-06" db="EMBL/GenBank/DDBJ databases">
        <authorList>
            <person name="Kallberg Y."/>
            <person name="Tangrot J."/>
            <person name="Rosling A."/>
        </authorList>
    </citation>
    <scope>NUCLEOTIDE SEQUENCE</scope>
    <source>
        <strain evidence="2">CL551</strain>
    </source>
</reference>
<dbReference type="SUPFAM" id="SSF49899">
    <property type="entry name" value="Concanavalin A-like lectins/glucanases"/>
    <property type="match status" value="1"/>
</dbReference>
<dbReference type="Pfam" id="PF00622">
    <property type="entry name" value="SPRY"/>
    <property type="match status" value="1"/>
</dbReference>
<dbReference type="AlphaFoldDB" id="A0A9N8YV79"/>
<dbReference type="InterPro" id="IPR050618">
    <property type="entry name" value="Ubq-SigPath_Reg"/>
</dbReference>